<dbReference type="CDD" id="cd00805">
    <property type="entry name" value="TyrRS_core"/>
    <property type="match status" value="1"/>
</dbReference>
<dbReference type="STRING" id="1618342.UY40_C0015G0014"/>
<evidence type="ECO:0000256" key="7">
    <source>
        <dbReference type="ARBA" id="ARBA00023146"/>
    </source>
</evidence>
<accession>A0A0G1VG90</accession>
<dbReference type="PROSITE" id="PS50889">
    <property type="entry name" value="S4"/>
    <property type="match status" value="1"/>
</dbReference>
<evidence type="ECO:0000256" key="6">
    <source>
        <dbReference type="ARBA" id="ARBA00022917"/>
    </source>
</evidence>
<dbReference type="InterPro" id="IPR024088">
    <property type="entry name" value="Tyr-tRNA-ligase_bac-type"/>
</dbReference>
<dbReference type="SUPFAM" id="SSF55174">
    <property type="entry name" value="Alpha-L RNA-binding motif"/>
    <property type="match status" value="1"/>
</dbReference>
<proteinExistence type="inferred from homology"/>
<dbReference type="Pfam" id="PF00579">
    <property type="entry name" value="tRNA-synt_1b"/>
    <property type="match status" value="1"/>
</dbReference>
<dbReference type="SUPFAM" id="SSF52374">
    <property type="entry name" value="Nucleotidylyl transferase"/>
    <property type="match status" value="1"/>
</dbReference>
<dbReference type="InterPro" id="IPR001412">
    <property type="entry name" value="aa-tRNA-synth_I_CS"/>
</dbReference>
<dbReference type="Proteomes" id="UP000034119">
    <property type="component" value="Unassembled WGS sequence"/>
</dbReference>
<comment type="catalytic activity">
    <reaction evidence="8">
        <text>tRNA(Tyr) + L-tyrosine + ATP = L-tyrosyl-tRNA(Tyr) + AMP + diphosphate + H(+)</text>
        <dbReference type="Rhea" id="RHEA:10220"/>
        <dbReference type="Rhea" id="RHEA-COMP:9706"/>
        <dbReference type="Rhea" id="RHEA-COMP:9707"/>
        <dbReference type="ChEBI" id="CHEBI:15378"/>
        <dbReference type="ChEBI" id="CHEBI:30616"/>
        <dbReference type="ChEBI" id="CHEBI:33019"/>
        <dbReference type="ChEBI" id="CHEBI:58315"/>
        <dbReference type="ChEBI" id="CHEBI:78442"/>
        <dbReference type="ChEBI" id="CHEBI:78536"/>
        <dbReference type="ChEBI" id="CHEBI:456215"/>
        <dbReference type="EC" id="6.1.1.1"/>
    </reaction>
</comment>
<name>A0A0G1VG90_9BACT</name>
<dbReference type="PANTHER" id="PTHR11766">
    <property type="entry name" value="TYROSYL-TRNA SYNTHETASE"/>
    <property type="match status" value="1"/>
</dbReference>
<dbReference type="PRINTS" id="PR01040">
    <property type="entry name" value="TRNASYNTHTYR"/>
</dbReference>
<dbReference type="InterPro" id="IPR054608">
    <property type="entry name" value="SYY-like_C"/>
</dbReference>
<evidence type="ECO:0000259" key="12">
    <source>
        <dbReference type="Pfam" id="PF22421"/>
    </source>
</evidence>
<evidence type="ECO:0000256" key="4">
    <source>
        <dbReference type="ARBA" id="ARBA00022840"/>
    </source>
</evidence>
<gene>
    <name evidence="13" type="ORF">UY40_C0015G0014</name>
</gene>
<evidence type="ECO:0000313" key="14">
    <source>
        <dbReference type="Proteomes" id="UP000034119"/>
    </source>
</evidence>
<dbReference type="GO" id="GO:0005829">
    <property type="term" value="C:cytosol"/>
    <property type="evidence" value="ECO:0007669"/>
    <property type="project" value="TreeGrafter"/>
</dbReference>
<feature type="domain" description="Tyrosine--tRNA ligase SYY-like C-terminal" evidence="12">
    <location>
        <begin position="318"/>
        <end position="373"/>
    </location>
</feature>
<evidence type="ECO:0000256" key="8">
    <source>
        <dbReference type="ARBA" id="ARBA00048248"/>
    </source>
</evidence>
<dbReference type="GO" id="GO:0004831">
    <property type="term" value="F:tyrosine-tRNA ligase activity"/>
    <property type="evidence" value="ECO:0007669"/>
    <property type="project" value="UniProtKB-UniRule"/>
</dbReference>
<dbReference type="InterPro" id="IPR002307">
    <property type="entry name" value="Tyr-tRNA-ligase"/>
</dbReference>
<protein>
    <recommendedName>
        <fullName evidence="1 9">Tyrosine--tRNA ligase</fullName>
        <ecNumber evidence="1 9">6.1.1.1</ecNumber>
    </recommendedName>
</protein>
<evidence type="ECO:0000313" key="13">
    <source>
        <dbReference type="EMBL" id="KKW05568.1"/>
    </source>
</evidence>
<keyword evidence="7 11" id="KW-0030">Aminoacyl-tRNA synthetase</keyword>
<dbReference type="GO" id="GO:0006437">
    <property type="term" value="P:tyrosyl-tRNA aminoacylation"/>
    <property type="evidence" value="ECO:0007669"/>
    <property type="project" value="UniProtKB-UniRule"/>
</dbReference>
<dbReference type="PATRIC" id="fig|1618342.3.peg.483"/>
<evidence type="ECO:0000256" key="5">
    <source>
        <dbReference type="ARBA" id="ARBA00022884"/>
    </source>
</evidence>
<evidence type="ECO:0000256" key="1">
    <source>
        <dbReference type="ARBA" id="ARBA00013160"/>
    </source>
</evidence>
<organism evidence="13 14">
    <name type="scientific">candidate division CPR1 bacterium GW2011_GWC1_49_13</name>
    <dbReference type="NCBI Taxonomy" id="1618342"/>
    <lineage>
        <taxon>Bacteria</taxon>
        <taxon>candidate division CPR1</taxon>
    </lineage>
</organism>
<dbReference type="PROSITE" id="PS00178">
    <property type="entry name" value="AA_TRNA_LIGASE_I"/>
    <property type="match status" value="1"/>
</dbReference>
<dbReference type="Gene3D" id="1.10.240.10">
    <property type="entry name" value="Tyrosyl-Transfer RNA Synthetase"/>
    <property type="match status" value="1"/>
</dbReference>
<dbReference type="InterPro" id="IPR014729">
    <property type="entry name" value="Rossmann-like_a/b/a_fold"/>
</dbReference>
<dbReference type="InterPro" id="IPR036986">
    <property type="entry name" value="S4_RNA-bd_sf"/>
</dbReference>
<dbReference type="CDD" id="cd00165">
    <property type="entry name" value="S4"/>
    <property type="match status" value="1"/>
</dbReference>
<evidence type="ECO:0000256" key="2">
    <source>
        <dbReference type="ARBA" id="ARBA00022598"/>
    </source>
</evidence>
<keyword evidence="5 10" id="KW-0694">RNA-binding</keyword>
<dbReference type="PANTHER" id="PTHR11766:SF1">
    <property type="entry name" value="TYROSINE--TRNA LIGASE"/>
    <property type="match status" value="1"/>
</dbReference>
<evidence type="ECO:0000256" key="9">
    <source>
        <dbReference type="NCBIfam" id="TIGR00234"/>
    </source>
</evidence>
<reference evidence="13 14" key="1">
    <citation type="journal article" date="2015" name="Nature">
        <title>rRNA introns, odd ribosomes, and small enigmatic genomes across a large radiation of phyla.</title>
        <authorList>
            <person name="Brown C.T."/>
            <person name="Hug L.A."/>
            <person name="Thomas B.C."/>
            <person name="Sharon I."/>
            <person name="Castelle C.J."/>
            <person name="Singh A."/>
            <person name="Wilkins M.J."/>
            <person name="Williams K.H."/>
            <person name="Banfield J.F."/>
        </authorList>
    </citation>
    <scope>NUCLEOTIDE SEQUENCE [LARGE SCALE GENOMIC DNA]</scope>
</reference>
<dbReference type="Pfam" id="PF22421">
    <property type="entry name" value="SYY_C-terminal"/>
    <property type="match status" value="1"/>
</dbReference>
<evidence type="ECO:0000256" key="10">
    <source>
        <dbReference type="PROSITE-ProRule" id="PRU00182"/>
    </source>
</evidence>
<keyword evidence="2 11" id="KW-0436">Ligase</keyword>
<keyword evidence="3 11" id="KW-0547">Nucleotide-binding</keyword>
<dbReference type="GO" id="GO:0003723">
    <property type="term" value="F:RNA binding"/>
    <property type="evidence" value="ECO:0007669"/>
    <property type="project" value="UniProtKB-KW"/>
</dbReference>
<sequence length="387" mass="43373">MKANQELLERRVAEVIEKEHLAKALDSGKKLKIKFGIDPTAPELHLGHTVPLLKLKEFQDLGHEIILIIGDATAEIGDPTGKSVARKKLTRKEVSENMKTYKRQIAKILDPKKTRFVYNSQWFKKMGLAQLMEMASTATLGQVQKRADFRKRLEAGGDVSVPEFIYPIMQGYDSLQIKADVEVGGTDQKFNLLMGRQVQKRFGQKEQDILTVPLLIGTDGVEKMSKTAGNFIALKEKPEEMFGKLMAIPDELIWSYFDLITNVSQEELKKVKEMVVRDPLAAKKALAREVVEMYWGEKEAQKAANAFAAAFSKGEVPQDAPTWNLAGQEADLSEILVEKGISKSKSAVRRLVAQGGVRLNGVKLRNWQTRLEPGILKVGKKTFIKIK</sequence>
<evidence type="ECO:0000256" key="11">
    <source>
        <dbReference type="RuleBase" id="RU363036"/>
    </source>
</evidence>
<dbReference type="Gene3D" id="3.40.50.620">
    <property type="entry name" value="HUPs"/>
    <property type="match status" value="1"/>
</dbReference>
<dbReference type="EMBL" id="LCPW01000015">
    <property type="protein sequence ID" value="KKW05568.1"/>
    <property type="molecule type" value="Genomic_DNA"/>
</dbReference>
<dbReference type="Gene3D" id="3.10.290.10">
    <property type="entry name" value="RNA-binding S4 domain"/>
    <property type="match status" value="1"/>
</dbReference>
<comment type="similarity">
    <text evidence="11">Belongs to the class-I aminoacyl-tRNA synthetase family.</text>
</comment>
<dbReference type="AlphaFoldDB" id="A0A0G1VG90"/>
<keyword evidence="4 11" id="KW-0067">ATP-binding</keyword>
<dbReference type="EC" id="6.1.1.1" evidence="1 9"/>
<keyword evidence="6 11" id="KW-0648">Protein biosynthesis</keyword>
<dbReference type="GO" id="GO:0005524">
    <property type="term" value="F:ATP binding"/>
    <property type="evidence" value="ECO:0007669"/>
    <property type="project" value="UniProtKB-KW"/>
</dbReference>
<comment type="caution">
    <text evidence="13">The sequence shown here is derived from an EMBL/GenBank/DDBJ whole genome shotgun (WGS) entry which is preliminary data.</text>
</comment>
<evidence type="ECO:0000256" key="3">
    <source>
        <dbReference type="ARBA" id="ARBA00022741"/>
    </source>
</evidence>
<dbReference type="NCBIfam" id="TIGR00234">
    <property type="entry name" value="tyrS"/>
    <property type="match status" value="1"/>
</dbReference>
<dbReference type="InterPro" id="IPR002305">
    <property type="entry name" value="aa-tRNA-synth_Ic"/>
</dbReference>